<dbReference type="GO" id="GO:0005524">
    <property type="term" value="F:ATP binding"/>
    <property type="evidence" value="ECO:0007669"/>
    <property type="project" value="UniProtKB-KW"/>
</dbReference>
<evidence type="ECO:0000313" key="5">
    <source>
        <dbReference type="EMBL" id="RKO24179.1"/>
    </source>
</evidence>
<gene>
    <name evidence="5" type="ORF">D7Z96_09935</name>
</gene>
<reference evidence="6" key="2">
    <citation type="submission" date="2018-10" db="EMBL/GenBank/DDBJ databases">
        <authorList>
            <person name="Wang Y."/>
            <person name="Wang J."/>
            <person name="Yang X."/>
            <person name="Wang Z."/>
            <person name="Huang Y."/>
        </authorList>
    </citation>
    <scope>NUCLEOTIDE SEQUENCE [LARGE SCALE GENOMIC DNA]</scope>
    <source>
        <strain evidence="6">J015</strain>
    </source>
</reference>
<dbReference type="RefSeq" id="WP_013601171.1">
    <property type="nucleotide sequence ID" value="NZ_RBNH01000007.1"/>
</dbReference>
<evidence type="ECO:0000256" key="1">
    <source>
        <dbReference type="ARBA" id="ARBA00008791"/>
    </source>
</evidence>
<dbReference type="SUPFAM" id="SSF52402">
    <property type="entry name" value="Adenine nucleotide alpha hydrolases-like"/>
    <property type="match status" value="2"/>
</dbReference>
<organism evidence="5 6">
    <name type="scientific">Pseudarthrobacter phenanthrenivorans</name>
    <name type="common">Arthrobacter phenanthrenivorans</name>
    <dbReference type="NCBI Taxonomy" id="361575"/>
    <lineage>
        <taxon>Bacteria</taxon>
        <taxon>Bacillati</taxon>
        <taxon>Actinomycetota</taxon>
        <taxon>Actinomycetes</taxon>
        <taxon>Micrococcales</taxon>
        <taxon>Micrococcaceae</taxon>
        <taxon>Pseudarthrobacter</taxon>
    </lineage>
</organism>
<name>A0A3B0FWN0_PSEPS</name>
<evidence type="ECO:0000256" key="2">
    <source>
        <dbReference type="ARBA" id="ARBA00022741"/>
    </source>
</evidence>
<dbReference type="OMA" id="AMMIDAQ"/>
<evidence type="ECO:0000259" key="4">
    <source>
        <dbReference type="Pfam" id="PF00582"/>
    </source>
</evidence>
<dbReference type="InterPro" id="IPR006016">
    <property type="entry name" value="UspA"/>
</dbReference>
<evidence type="ECO:0000256" key="3">
    <source>
        <dbReference type="ARBA" id="ARBA00022840"/>
    </source>
</evidence>
<dbReference type="Proteomes" id="UP000273159">
    <property type="component" value="Unassembled WGS sequence"/>
</dbReference>
<comment type="similarity">
    <text evidence="1">Belongs to the universal stress protein A family.</text>
</comment>
<dbReference type="AlphaFoldDB" id="A0A3B0FWN0"/>
<dbReference type="InterPro" id="IPR014729">
    <property type="entry name" value="Rossmann-like_a/b/a_fold"/>
</dbReference>
<reference evidence="5 6" key="1">
    <citation type="submission" date="2018-10" db="EMBL/GenBank/DDBJ databases">
        <title>Genome-guide identification and characterization of bacteria that degrade polycyclic aromatic hydrocarbons and resist hexavalent chromium simultaneously.</title>
        <authorList>
            <person name="Feng H."/>
        </authorList>
    </citation>
    <scope>NUCLEOTIDE SEQUENCE [LARGE SCALE GENOMIC DNA]</scope>
    <source>
        <strain evidence="5 6">J015</strain>
    </source>
</reference>
<evidence type="ECO:0000313" key="6">
    <source>
        <dbReference type="Proteomes" id="UP000273159"/>
    </source>
</evidence>
<keyword evidence="2" id="KW-0547">Nucleotide-binding</keyword>
<dbReference type="Gene3D" id="3.40.50.620">
    <property type="entry name" value="HUPs"/>
    <property type="match status" value="2"/>
</dbReference>
<dbReference type="CDD" id="cd00293">
    <property type="entry name" value="USP-like"/>
    <property type="match status" value="1"/>
</dbReference>
<accession>A0A3B0FWN0</accession>
<feature type="domain" description="UspA" evidence="4">
    <location>
        <begin position="5"/>
        <end position="136"/>
    </location>
</feature>
<dbReference type="PANTHER" id="PTHR46268:SF27">
    <property type="entry name" value="UNIVERSAL STRESS PROTEIN RV2623"/>
    <property type="match status" value="1"/>
</dbReference>
<sequence>MDATKPIAVGLTDSSPSSAALLWATARARRLKVPLAVVHVLDDRWMAGEALEALPYIDVLRKSGLDMLKQAGDRIRAEEPDVQVTTELLEGSVGAALGDYSRNASMLVLGSSGHSRGALTDRALQAAATAESPVAVIGPGQADGHGVVVGVDGSRESTQAVAFAAAEADALGEELTVLYAFTGPNRWIKAGLPSSTFAEHVVEEEQIVLSETVAGLRQDYPGLAVNGVLETVMEPADALVQAASGARLLVLGSRGRGSFSRLLLGSTAHAVLTQPPCPTVITRLKKTRQEK</sequence>
<protein>
    <submittedName>
        <fullName evidence="5">Universal stress protein</fullName>
    </submittedName>
</protein>
<dbReference type="PRINTS" id="PR01438">
    <property type="entry name" value="UNVRSLSTRESS"/>
</dbReference>
<feature type="domain" description="UspA" evidence="4">
    <location>
        <begin position="147"/>
        <end position="283"/>
    </location>
</feature>
<proteinExistence type="inferred from homology"/>
<dbReference type="InterPro" id="IPR006015">
    <property type="entry name" value="Universal_stress_UspA"/>
</dbReference>
<comment type="caution">
    <text evidence="5">The sequence shown here is derived from an EMBL/GenBank/DDBJ whole genome shotgun (WGS) entry which is preliminary data.</text>
</comment>
<dbReference type="EMBL" id="RBNH01000007">
    <property type="protein sequence ID" value="RKO24179.1"/>
    <property type="molecule type" value="Genomic_DNA"/>
</dbReference>
<keyword evidence="3" id="KW-0067">ATP-binding</keyword>
<dbReference type="Pfam" id="PF00582">
    <property type="entry name" value="Usp"/>
    <property type="match status" value="2"/>
</dbReference>
<dbReference type="PANTHER" id="PTHR46268">
    <property type="entry name" value="STRESS RESPONSE PROTEIN NHAX"/>
    <property type="match status" value="1"/>
</dbReference>